<evidence type="ECO:0000313" key="3">
    <source>
        <dbReference type="Proteomes" id="UP000198403"/>
    </source>
</evidence>
<evidence type="ECO:0000256" key="1">
    <source>
        <dbReference type="SAM" id="MobiDB-lite"/>
    </source>
</evidence>
<sequence length="82" mass="8926">MTVSEARTASTAPPIPRPRDAEPCLPEAAGTGTPLVPELPEAHYPWPEPWRSARGAQPRSEFWHAESGSWRSRGPVSAPRAD</sequence>
<name>A0A238V5D3_9ACTN</name>
<dbReference type="Proteomes" id="UP000198403">
    <property type="component" value="Unassembled WGS sequence"/>
</dbReference>
<feature type="region of interest" description="Disordered" evidence="1">
    <location>
        <begin position="1"/>
        <end position="82"/>
    </location>
</feature>
<accession>A0A238V5D3</accession>
<dbReference type="RefSeq" id="WP_089334929.1">
    <property type="nucleotide sequence ID" value="NZ_FZNO01000002.1"/>
</dbReference>
<feature type="compositionally biased region" description="Polar residues" evidence="1">
    <location>
        <begin position="1"/>
        <end position="11"/>
    </location>
</feature>
<dbReference type="OrthoDB" id="5195330at2"/>
<dbReference type="AlphaFoldDB" id="A0A238V5D3"/>
<dbReference type="EMBL" id="FZNO01000002">
    <property type="protein sequence ID" value="SNR29294.1"/>
    <property type="molecule type" value="Genomic_DNA"/>
</dbReference>
<protein>
    <submittedName>
        <fullName evidence="2">Uncharacterized protein</fullName>
    </submittedName>
</protein>
<proteinExistence type="predicted"/>
<keyword evidence="3" id="KW-1185">Reference proteome</keyword>
<gene>
    <name evidence="2" type="ORF">SAMN06272737_10237</name>
</gene>
<evidence type="ECO:0000313" key="2">
    <source>
        <dbReference type="EMBL" id="SNR29294.1"/>
    </source>
</evidence>
<organism evidence="2 3">
    <name type="scientific">Blastococcus mobilis</name>
    <dbReference type="NCBI Taxonomy" id="1938746"/>
    <lineage>
        <taxon>Bacteria</taxon>
        <taxon>Bacillati</taxon>
        <taxon>Actinomycetota</taxon>
        <taxon>Actinomycetes</taxon>
        <taxon>Geodermatophilales</taxon>
        <taxon>Geodermatophilaceae</taxon>
        <taxon>Blastococcus</taxon>
    </lineage>
</organism>
<reference evidence="2 3" key="1">
    <citation type="submission" date="2017-06" db="EMBL/GenBank/DDBJ databases">
        <authorList>
            <person name="Kim H.J."/>
            <person name="Triplett B.A."/>
        </authorList>
    </citation>
    <scope>NUCLEOTIDE SEQUENCE [LARGE SCALE GENOMIC DNA]</scope>
    <source>
        <strain evidence="2 3">DSM 44272</strain>
    </source>
</reference>